<organism evidence="11 12">
    <name type="scientific">Vagococcus elongatus</name>
    <dbReference type="NCBI Taxonomy" id="180344"/>
    <lineage>
        <taxon>Bacteria</taxon>
        <taxon>Bacillati</taxon>
        <taxon>Bacillota</taxon>
        <taxon>Bacilli</taxon>
        <taxon>Lactobacillales</taxon>
        <taxon>Enterococcaceae</taxon>
        <taxon>Vagococcus</taxon>
    </lineage>
</organism>
<evidence type="ECO:0000256" key="5">
    <source>
        <dbReference type="ARBA" id="ARBA00022692"/>
    </source>
</evidence>
<keyword evidence="6" id="KW-0029">Amino-acid transport</keyword>
<keyword evidence="3 9" id="KW-0813">Transport</keyword>
<keyword evidence="5 9" id="KW-0812">Transmembrane</keyword>
<feature type="transmembrane region" description="Helical" evidence="9">
    <location>
        <begin position="184"/>
        <end position="206"/>
    </location>
</feature>
<dbReference type="PANTHER" id="PTHR30614">
    <property type="entry name" value="MEMBRANE COMPONENT OF AMINO ACID ABC TRANSPORTER"/>
    <property type="match status" value="1"/>
</dbReference>
<keyword evidence="7 9" id="KW-1133">Transmembrane helix</keyword>
<dbReference type="InterPro" id="IPR043429">
    <property type="entry name" value="ArtM/GltK/GlnP/TcyL/YhdX-like"/>
</dbReference>
<name>A0A430ARR2_9ENTE</name>
<dbReference type="PROSITE" id="PS50928">
    <property type="entry name" value="ABC_TM1"/>
    <property type="match status" value="1"/>
</dbReference>
<dbReference type="AlphaFoldDB" id="A0A430ARR2"/>
<proteinExistence type="inferred from homology"/>
<evidence type="ECO:0000256" key="1">
    <source>
        <dbReference type="ARBA" id="ARBA00004651"/>
    </source>
</evidence>
<evidence type="ECO:0000256" key="4">
    <source>
        <dbReference type="ARBA" id="ARBA00022475"/>
    </source>
</evidence>
<keyword evidence="12" id="KW-1185">Reference proteome</keyword>
<dbReference type="RefSeq" id="WP_126809431.1">
    <property type="nucleotide sequence ID" value="NZ_NGKA01000013.1"/>
</dbReference>
<evidence type="ECO:0000313" key="12">
    <source>
        <dbReference type="Proteomes" id="UP000287605"/>
    </source>
</evidence>
<dbReference type="GO" id="GO:0006865">
    <property type="term" value="P:amino acid transport"/>
    <property type="evidence" value="ECO:0007669"/>
    <property type="project" value="UniProtKB-KW"/>
</dbReference>
<dbReference type="InterPro" id="IPR035906">
    <property type="entry name" value="MetI-like_sf"/>
</dbReference>
<dbReference type="GO" id="GO:0043190">
    <property type="term" value="C:ATP-binding cassette (ABC) transporter complex"/>
    <property type="evidence" value="ECO:0007669"/>
    <property type="project" value="InterPro"/>
</dbReference>
<dbReference type="NCBIfam" id="TIGR01726">
    <property type="entry name" value="HEQRo_perm_3TM"/>
    <property type="match status" value="1"/>
</dbReference>
<dbReference type="InterPro" id="IPR010065">
    <property type="entry name" value="AA_ABC_transptr_permease_3TM"/>
</dbReference>
<dbReference type="Gene3D" id="1.10.3720.10">
    <property type="entry name" value="MetI-like"/>
    <property type="match status" value="1"/>
</dbReference>
<evidence type="ECO:0000313" key="11">
    <source>
        <dbReference type="EMBL" id="RSU10745.1"/>
    </source>
</evidence>
<evidence type="ECO:0000259" key="10">
    <source>
        <dbReference type="PROSITE" id="PS50928"/>
    </source>
</evidence>
<gene>
    <name evidence="11" type="ORF">CBF29_09180</name>
</gene>
<dbReference type="CDD" id="cd06261">
    <property type="entry name" value="TM_PBP2"/>
    <property type="match status" value="1"/>
</dbReference>
<evidence type="ECO:0000256" key="7">
    <source>
        <dbReference type="ARBA" id="ARBA00022989"/>
    </source>
</evidence>
<dbReference type="GO" id="GO:0022857">
    <property type="term" value="F:transmembrane transporter activity"/>
    <property type="evidence" value="ECO:0007669"/>
    <property type="project" value="InterPro"/>
</dbReference>
<comment type="caution">
    <text evidence="11">The sequence shown here is derived from an EMBL/GenBank/DDBJ whole genome shotgun (WGS) entry which is preliminary data.</text>
</comment>
<dbReference type="SUPFAM" id="SSF161098">
    <property type="entry name" value="MetI-like"/>
    <property type="match status" value="1"/>
</dbReference>
<dbReference type="EMBL" id="NGKA01000013">
    <property type="protein sequence ID" value="RSU10745.1"/>
    <property type="molecule type" value="Genomic_DNA"/>
</dbReference>
<evidence type="ECO:0000256" key="8">
    <source>
        <dbReference type="ARBA" id="ARBA00023136"/>
    </source>
</evidence>
<dbReference type="OrthoDB" id="9805999at2"/>
<sequence length="211" mass="23821">MDIVIRRLPNLLNGSLLTLEYSLFSLVLGLLLGVFIALMRDSNYRLLSGISWFYIWVFRGTPLMVQLFIIYFGLSQFNIIMTPFVAGILGMTLNNGSYIAEIVRSGIHGVDEGEREAARALGMRYWTEMRRIVAPQAAKQCMLPMVNQFISTIKNSSILSVITVAELTREGQVIANSSFNYFPVYITVAALYLIMTSLCMVLSNWLQRRLG</sequence>
<dbReference type="InterPro" id="IPR000515">
    <property type="entry name" value="MetI-like"/>
</dbReference>
<feature type="domain" description="ABC transmembrane type-1" evidence="10">
    <location>
        <begin position="15"/>
        <end position="203"/>
    </location>
</feature>
<comment type="subcellular location">
    <subcellularLocation>
        <location evidence="1 9">Cell membrane</location>
        <topology evidence="1 9">Multi-pass membrane protein</topology>
    </subcellularLocation>
</comment>
<reference evidence="11 12" key="1">
    <citation type="submission" date="2017-05" db="EMBL/GenBank/DDBJ databases">
        <title>Vagococcus spp. assemblies.</title>
        <authorList>
            <person name="Gulvik C.A."/>
        </authorList>
    </citation>
    <scope>NUCLEOTIDE SEQUENCE [LARGE SCALE GENOMIC DNA]</scope>
    <source>
        <strain evidence="11 12">CCUG 51432</strain>
    </source>
</reference>
<evidence type="ECO:0000256" key="2">
    <source>
        <dbReference type="ARBA" id="ARBA00010072"/>
    </source>
</evidence>
<accession>A0A430ARR2</accession>
<evidence type="ECO:0000256" key="3">
    <source>
        <dbReference type="ARBA" id="ARBA00022448"/>
    </source>
</evidence>
<keyword evidence="4" id="KW-1003">Cell membrane</keyword>
<dbReference type="PANTHER" id="PTHR30614:SF20">
    <property type="entry name" value="GLUTAMINE TRANSPORT SYSTEM PERMEASE PROTEIN GLNP"/>
    <property type="match status" value="1"/>
</dbReference>
<protein>
    <submittedName>
        <fullName evidence="11">ABC transporter permease</fullName>
    </submittedName>
</protein>
<comment type="similarity">
    <text evidence="2">Belongs to the binding-protein-dependent transport system permease family. HisMQ subfamily.</text>
</comment>
<dbReference type="Proteomes" id="UP000287605">
    <property type="component" value="Unassembled WGS sequence"/>
</dbReference>
<dbReference type="FunFam" id="1.10.3720.10:FF:000033">
    <property type="entry name" value="Polar amino acid ABC transporter permease"/>
    <property type="match status" value="1"/>
</dbReference>
<keyword evidence="8 9" id="KW-0472">Membrane</keyword>
<feature type="transmembrane region" description="Helical" evidence="9">
    <location>
        <begin position="21"/>
        <end position="39"/>
    </location>
</feature>
<evidence type="ECO:0000256" key="6">
    <source>
        <dbReference type="ARBA" id="ARBA00022970"/>
    </source>
</evidence>
<dbReference type="Pfam" id="PF00528">
    <property type="entry name" value="BPD_transp_1"/>
    <property type="match status" value="1"/>
</dbReference>
<evidence type="ECO:0000256" key="9">
    <source>
        <dbReference type="RuleBase" id="RU363032"/>
    </source>
</evidence>